<reference evidence="6" key="1">
    <citation type="journal article" date="2013" name="Science">
        <title>The Amborella genome and the evolution of flowering plants.</title>
        <authorList>
            <consortium name="Amborella Genome Project"/>
        </authorList>
    </citation>
    <scope>NUCLEOTIDE SEQUENCE [LARGE SCALE GENOMIC DNA]</scope>
</reference>
<dbReference type="InterPro" id="IPR002885">
    <property type="entry name" value="PPR_rpt"/>
</dbReference>
<dbReference type="Pfam" id="PF13812">
    <property type="entry name" value="PPR_3"/>
    <property type="match status" value="1"/>
</dbReference>
<dbReference type="PANTHER" id="PTHR46598:SF1">
    <property type="entry name" value="OS10G0422566 PROTEIN"/>
    <property type="match status" value="1"/>
</dbReference>
<dbReference type="Gene3D" id="1.25.40.10">
    <property type="entry name" value="Tetratricopeptide repeat domain"/>
    <property type="match status" value="3"/>
</dbReference>
<dbReference type="InterPro" id="IPR057440">
    <property type="entry name" value="At1g68980-like_TPR"/>
</dbReference>
<feature type="repeat" description="PPR" evidence="3">
    <location>
        <begin position="443"/>
        <end position="477"/>
    </location>
</feature>
<dbReference type="HOGENOM" id="CLU_008969_0_1_1"/>
<dbReference type="Pfam" id="PF01535">
    <property type="entry name" value="PPR"/>
    <property type="match status" value="1"/>
</dbReference>
<organism evidence="5 6">
    <name type="scientific">Amborella trichopoda</name>
    <dbReference type="NCBI Taxonomy" id="13333"/>
    <lineage>
        <taxon>Eukaryota</taxon>
        <taxon>Viridiplantae</taxon>
        <taxon>Streptophyta</taxon>
        <taxon>Embryophyta</taxon>
        <taxon>Tracheophyta</taxon>
        <taxon>Spermatophyta</taxon>
        <taxon>Magnoliopsida</taxon>
        <taxon>Amborellales</taxon>
        <taxon>Amborellaceae</taxon>
        <taxon>Amborella</taxon>
    </lineage>
</organism>
<evidence type="ECO:0000313" key="5">
    <source>
        <dbReference type="EMBL" id="ERN01578.1"/>
    </source>
</evidence>
<dbReference type="Pfam" id="PF25245">
    <property type="entry name" value="TPR_At1g68980"/>
    <property type="match status" value="1"/>
</dbReference>
<dbReference type="Gramene" id="ERN01578">
    <property type="protein sequence ID" value="ERN01578"/>
    <property type="gene ID" value="AMTR_s00002p00272000"/>
</dbReference>
<dbReference type="PANTHER" id="PTHR46598">
    <property type="entry name" value="BNAC05G43320D PROTEIN"/>
    <property type="match status" value="1"/>
</dbReference>
<dbReference type="STRING" id="13333.W1P0W3"/>
<name>W1P0W3_AMBTC</name>
<evidence type="ECO:0000313" key="6">
    <source>
        <dbReference type="Proteomes" id="UP000017836"/>
    </source>
</evidence>
<evidence type="ECO:0000256" key="3">
    <source>
        <dbReference type="PROSITE-ProRule" id="PRU00708"/>
    </source>
</evidence>
<feature type="domain" description="At1g68980-like TPR repeats" evidence="4">
    <location>
        <begin position="10"/>
        <end position="136"/>
    </location>
</feature>
<dbReference type="eggNOG" id="ENOG502QVPW">
    <property type="taxonomic scope" value="Eukaryota"/>
</dbReference>
<dbReference type="NCBIfam" id="TIGR00756">
    <property type="entry name" value="PPR"/>
    <property type="match status" value="2"/>
</dbReference>
<comment type="similarity">
    <text evidence="1">Belongs to the PPR family. P subfamily.</text>
</comment>
<keyword evidence="6" id="KW-1185">Reference proteome</keyword>
<dbReference type="PROSITE" id="PS51375">
    <property type="entry name" value="PPR"/>
    <property type="match status" value="2"/>
</dbReference>
<proteinExistence type="inferred from homology"/>
<dbReference type="InterPro" id="IPR011990">
    <property type="entry name" value="TPR-like_helical_dom_sf"/>
</dbReference>
<gene>
    <name evidence="5" type="ORF">AMTR_s00002p00272000</name>
</gene>
<dbReference type="AlphaFoldDB" id="W1P0W3"/>
<keyword evidence="2" id="KW-0677">Repeat</keyword>
<feature type="repeat" description="PPR" evidence="3">
    <location>
        <begin position="550"/>
        <end position="584"/>
    </location>
</feature>
<dbReference type="Pfam" id="PF13041">
    <property type="entry name" value="PPR_2"/>
    <property type="match status" value="1"/>
</dbReference>
<dbReference type="OMA" id="AYCKEGH"/>
<evidence type="ECO:0000259" key="4">
    <source>
        <dbReference type="Pfam" id="PF25245"/>
    </source>
</evidence>
<dbReference type="Proteomes" id="UP000017836">
    <property type="component" value="Unassembled WGS sequence"/>
</dbReference>
<dbReference type="EMBL" id="KI394767">
    <property type="protein sequence ID" value="ERN01578.1"/>
    <property type="molecule type" value="Genomic_DNA"/>
</dbReference>
<evidence type="ECO:0000256" key="2">
    <source>
        <dbReference type="ARBA" id="ARBA00022737"/>
    </source>
</evidence>
<evidence type="ECO:0000256" key="1">
    <source>
        <dbReference type="ARBA" id="ARBA00007626"/>
    </source>
</evidence>
<protein>
    <recommendedName>
        <fullName evidence="4">At1g68980-like TPR repeats domain-containing protein</fullName>
    </recommendedName>
</protein>
<sequence length="706" mass="80025">MAEPILVQAQNPSQLALELSDAVDEKRFDDAWKAFERYKQMEGLPRKSVLNKLIASLAESGDLQWVNKAYNLVEMAFGEGKHELLHKESLIFLAFITARAGLPVQASTILRKMVQVEEYPPVDIWLGVIAHMSRTAPGAFLAAEIVLELGHFFKDNRVDPRKKSNSILLSMKPNTFAFNISLMGSLVYGFTRKAEQLLELIPRIGVKPDASLLITIAHIYEKNGRRDEIKKLRRHIDEACGLGDFQYQQFYNCYLSCLLNFGDLSTATELVLEMLRRAKKAQTSLAAAQSVVEAIAAEKPKLLLPKEHDENRVISSVRLFEGPALSIMEFIKHRNFLRIQAEAKELLDSFSAQLQNQVELVRTQDSILYPTEKLYAKLVKAFLEVERITDLAQFLIEADKEEGPVSPDNSFVVQVINTCISLGLLDQAHDLLDEMRLSGLKTGSLIYSSLLKAYCKANRPNDVGSLLREAQKCGIQLDASCYEALIESRVLQRDAKEAIRLYKVMKEANISLSTHHGFESLVKGCEGNREPKFMAKLLEEIQSEQGVDCGVNDWNNVIHFFCKKGLMPDAQKAFKKMVALGHKPNAQTFHSLVTGYSAIGGKYHEITELWGEMKMISSSSPLQFDQELLDSLLYNFVRGGFFHRANEAINLMEREGMFIDKYKYRQLSLKYHKTLCKNKKGSKFQTEAQYKRREEALSFKKWVGLD</sequence>
<accession>W1P0W3</accession>